<dbReference type="PANTHER" id="PTHR30308:SF2">
    <property type="entry name" value="SSRA-BINDING PROTEIN"/>
    <property type="match status" value="1"/>
</dbReference>
<reference evidence="4 5" key="1">
    <citation type="journal article" date="2016" name="Nat. Commun.">
        <title>Thousands of microbial genomes shed light on interconnected biogeochemical processes in an aquifer system.</title>
        <authorList>
            <person name="Anantharaman K."/>
            <person name="Brown C.T."/>
            <person name="Hug L.A."/>
            <person name="Sharon I."/>
            <person name="Castelle C.J."/>
            <person name="Probst A.J."/>
            <person name="Thomas B.C."/>
            <person name="Singh A."/>
            <person name="Wilkins M.J."/>
            <person name="Karaoz U."/>
            <person name="Brodie E.L."/>
            <person name="Williams K.H."/>
            <person name="Hubbard S.S."/>
            <person name="Banfield J.F."/>
        </authorList>
    </citation>
    <scope>NUCLEOTIDE SEQUENCE [LARGE SCALE GENOMIC DNA]</scope>
</reference>
<dbReference type="PANTHER" id="PTHR30308">
    <property type="entry name" value="TMRNA-BINDING COMPONENT OF TRANS-TRANSLATION TAGGING COMPLEX"/>
    <property type="match status" value="1"/>
</dbReference>
<dbReference type="GO" id="GO:0070930">
    <property type="term" value="P:trans-translation-dependent protein tagging"/>
    <property type="evidence" value="ECO:0007669"/>
    <property type="project" value="TreeGrafter"/>
</dbReference>
<keyword evidence="1 3" id="KW-0963">Cytoplasm</keyword>
<evidence type="ECO:0000256" key="1">
    <source>
        <dbReference type="ARBA" id="ARBA00022490"/>
    </source>
</evidence>
<dbReference type="Pfam" id="PF01668">
    <property type="entry name" value="SmpB"/>
    <property type="match status" value="1"/>
</dbReference>
<dbReference type="InterPro" id="IPR020081">
    <property type="entry name" value="SsrA-bd_prot_CS"/>
</dbReference>
<name>A0A1F5VVX7_9BACT</name>
<gene>
    <name evidence="3" type="primary">smpB</name>
    <name evidence="4" type="ORF">A2Y62_15845</name>
</gene>
<evidence type="ECO:0000313" key="4">
    <source>
        <dbReference type="EMBL" id="OGF67427.1"/>
    </source>
</evidence>
<dbReference type="PROSITE" id="PS01317">
    <property type="entry name" value="SSRP"/>
    <property type="match status" value="1"/>
</dbReference>
<proteinExistence type="inferred from homology"/>
<dbReference type="GO" id="GO:0070929">
    <property type="term" value="P:trans-translation"/>
    <property type="evidence" value="ECO:0007669"/>
    <property type="project" value="UniProtKB-UniRule"/>
</dbReference>
<dbReference type="EMBL" id="MFGW01000053">
    <property type="protein sequence ID" value="OGF67427.1"/>
    <property type="molecule type" value="Genomic_DNA"/>
</dbReference>
<comment type="caution">
    <text evidence="4">The sequence shown here is derived from an EMBL/GenBank/DDBJ whole genome shotgun (WGS) entry which is preliminary data.</text>
</comment>
<dbReference type="GO" id="GO:0003723">
    <property type="term" value="F:RNA binding"/>
    <property type="evidence" value="ECO:0007669"/>
    <property type="project" value="UniProtKB-UniRule"/>
</dbReference>
<organism evidence="4 5">
    <name type="scientific">Candidatus Fischerbacteria bacterium RBG_13_37_8</name>
    <dbReference type="NCBI Taxonomy" id="1817863"/>
    <lineage>
        <taxon>Bacteria</taxon>
        <taxon>Candidatus Fischeribacteriota</taxon>
    </lineage>
</organism>
<evidence type="ECO:0000313" key="5">
    <source>
        <dbReference type="Proteomes" id="UP000178943"/>
    </source>
</evidence>
<dbReference type="NCBIfam" id="NF003843">
    <property type="entry name" value="PRK05422.1"/>
    <property type="match status" value="1"/>
</dbReference>
<evidence type="ECO:0000256" key="2">
    <source>
        <dbReference type="ARBA" id="ARBA00022884"/>
    </source>
</evidence>
<protein>
    <recommendedName>
        <fullName evidence="3">SsrA-binding protein</fullName>
    </recommendedName>
    <alternativeName>
        <fullName evidence="3">Small protein B</fullName>
    </alternativeName>
</protein>
<dbReference type="STRING" id="1817863.A2Y62_15845"/>
<sequence>MKSEGIKIIATNKKAYHDYEVVETFEAGIVLQGSEVKSIRRGSISLKEGYVKIKNGELILTKCNVSPYSASSFFSHEPLRDRKLLMHKREIMRLQGKVQEKGLTIVPLKVYFKKGNIKIEIGLVRGKKQYDKRAEARKKTIEREIQTALKGYRH</sequence>
<dbReference type="AlphaFoldDB" id="A0A1F5VVX7"/>
<dbReference type="InterPro" id="IPR023620">
    <property type="entry name" value="SmpB"/>
</dbReference>
<dbReference type="Gene3D" id="2.40.280.10">
    <property type="match status" value="1"/>
</dbReference>
<comment type="function">
    <text evidence="3">Required for rescue of stalled ribosomes mediated by trans-translation. Binds to transfer-messenger RNA (tmRNA), required for stable association of tmRNA with ribosomes. tmRNA and SmpB together mimic tRNA shape, replacing the anticodon stem-loop with SmpB. tmRNA is encoded by the ssrA gene; the 2 termini fold to resemble tRNA(Ala) and it encodes a 'tag peptide', a short internal open reading frame. During trans-translation Ala-aminoacylated tmRNA acts like a tRNA, entering the A-site of stalled ribosomes, displacing the stalled mRNA. The ribosome then switches to translate the ORF on the tmRNA; the nascent peptide is terminated with the 'tag peptide' encoded by the tmRNA and targeted for degradation. The ribosome is freed to recommence translation, which seems to be the essential function of trans-translation.</text>
</comment>
<comment type="similarity">
    <text evidence="3">Belongs to the SmpB family.</text>
</comment>
<dbReference type="GO" id="GO:0005829">
    <property type="term" value="C:cytosol"/>
    <property type="evidence" value="ECO:0007669"/>
    <property type="project" value="TreeGrafter"/>
</dbReference>
<dbReference type="SUPFAM" id="SSF74982">
    <property type="entry name" value="Small protein B (SmpB)"/>
    <property type="match status" value="1"/>
</dbReference>
<dbReference type="NCBIfam" id="TIGR00086">
    <property type="entry name" value="smpB"/>
    <property type="match status" value="1"/>
</dbReference>
<comment type="subcellular location">
    <subcellularLocation>
        <location evidence="3">Cytoplasm</location>
    </subcellularLocation>
    <text evidence="3">The tmRNA-SmpB complex associates with stalled 70S ribosomes.</text>
</comment>
<keyword evidence="2 3" id="KW-0694">RNA-binding</keyword>
<dbReference type="Proteomes" id="UP000178943">
    <property type="component" value="Unassembled WGS sequence"/>
</dbReference>
<dbReference type="InterPro" id="IPR000037">
    <property type="entry name" value="SsrA-bd_prot"/>
</dbReference>
<accession>A0A1F5VVX7</accession>
<dbReference type="CDD" id="cd09294">
    <property type="entry name" value="SmpB"/>
    <property type="match status" value="1"/>
</dbReference>
<evidence type="ECO:0000256" key="3">
    <source>
        <dbReference type="HAMAP-Rule" id="MF_00023"/>
    </source>
</evidence>
<dbReference type="HAMAP" id="MF_00023">
    <property type="entry name" value="SmpB"/>
    <property type="match status" value="1"/>
</dbReference>